<protein>
    <submittedName>
        <fullName evidence="2">Uncharacterized protein</fullName>
    </submittedName>
</protein>
<comment type="caution">
    <text evidence="2">The sequence shown here is derived from an EMBL/GenBank/DDBJ whole genome shotgun (WGS) entry which is preliminary data.</text>
</comment>
<sequence length="128" mass="14719">MLMRGIKYYRYTSDHTPTHDHREHLHSAKPGRSPTMLCSEPHPSSLASTRTLMLVCFRVHVSFPISRNHEKTDFDGITLRHQLVFFCPNHEQKLKLEVFKVAKGYSHSGQSNPSVRLIVKELDQVIPG</sequence>
<organism evidence="2 3">
    <name type="scientific">Oryzias melastigma</name>
    <name type="common">Marine medaka</name>
    <dbReference type="NCBI Taxonomy" id="30732"/>
    <lineage>
        <taxon>Eukaryota</taxon>
        <taxon>Metazoa</taxon>
        <taxon>Chordata</taxon>
        <taxon>Craniata</taxon>
        <taxon>Vertebrata</taxon>
        <taxon>Euteleostomi</taxon>
        <taxon>Actinopterygii</taxon>
        <taxon>Neopterygii</taxon>
        <taxon>Teleostei</taxon>
        <taxon>Neoteleostei</taxon>
        <taxon>Acanthomorphata</taxon>
        <taxon>Ovalentaria</taxon>
        <taxon>Atherinomorphae</taxon>
        <taxon>Beloniformes</taxon>
        <taxon>Adrianichthyidae</taxon>
        <taxon>Oryziinae</taxon>
        <taxon>Oryzias</taxon>
    </lineage>
</organism>
<evidence type="ECO:0000313" key="3">
    <source>
        <dbReference type="Proteomes" id="UP000646548"/>
    </source>
</evidence>
<feature type="region of interest" description="Disordered" evidence="1">
    <location>
        <begin position="14"/>
        <end position="42"/>
    </location>
</feature>
<evidence type="ECO:0000313" key="2">
    <source>
        <dbReference type="EMBL" id="KAF6735825.1"/>
    </source>
</evidence>
<proteinExistence type="predicted"/>
<reference evidence="2" key="1">
    <citation type="journal article" name="BMC Genomics">
        <title>Long-read sequencing and de novo genome assembly of marine medaka (Oryzias melastigma).</title>
        <authorList>
            <person name="Liang P."/>
            <person name="Saqib H.S.A."/>
            <person name="Ni X."/>
            <person name="Shen Y."/>
        </authorList>
    </citation>
    <scope>NUCLEOTIDE SEQUENCE</scope>
    <source>
        <strain evidence="2">Bigg-433</strain>
    </source>
</reference>
<evidence type="ECO:0000256" key="1">
    <source>
        <dbReference type="SAM" id="MobiDB-lite"/>
    </source>
</evidence>
<dbReference type="EMBL" id="WKFB01000100">
    <property type="protein sequence ID" value="KAF6735825.1"/>
    <property type="molecule type" value="Genomic_DNA"/>
</dbReference>
<dbReference type="Proteomes" id="UP000646548">
    <property type="component" value="Unassembled WGS sequence"/>
</dbReference>
<accession>A0A834FL32</accession>
<name>A0A834FL32_ORYME</name>
<feature type="compositionally biased region" description="Basic and acidic residues" evidence="1">
    <location>
        <begin position="14"/>
        <end position="26"/>
    </location>
</feature>
<dbReference type="AlphaFoldDB" id="A0A834FL32"/>
<gene>
    <name evidence="2" type="ORF">FQA47_002386</name>
</gene>